<dbReference type="InterPro" id="IPR026497">
    <property type="entry name" value="GRASP-with-SPASM"/>
</dbReference>
<protein>
    <recommendedName>
        <fullName evidence="1">4Fe4S-binding SPASM domain-containing protein</fullName>
    </recommendedName>
</protein>
<reference evidence="2 3" key="2">
    <citation type="journal article" date="2016" name="Genome Announc.">
        <title>Draft Genome Sequence of a Biocontrol Rhizobacterium, Chryseobacterium kwangjuense Strain KJ1R5, Isolated from Pepper (Capsicum annuum).</title>
        <authorList>
            <person name="Jeong J.J."/>
            <person name="Park H."/>
            <person name="Park B.H."/>
            <person name="Mannaa M."/>
            <person name="Sang M.K."/>
            <person name="Choi I.G."/>
            <person name="Kim K.D."/>
        </authorList>
    </citation>
    <scope>NUCLEOTIDE SEQUENCE [LARGE SCALE GENOMIC DNA]</scope>
    <source>
        <strain evidence="2 3">KJ1R5</strain>
    </source>
</reference>
<dbReference type="Pfam" id="PF13186">
    <property type="entry name" value="SPASM"/>
    <property type="match status" value="1"/>
</dbReference>
<dbReference type="NCBIfam" id="TIGR04193">
    <property type="entry name" value="SPASM_w_grasp"/>
    <property type="match status" value="1"/>
</dbReference>
<evidence type="ECO:0000259" key="1">
    <source>
        <dbReference type="Pfam" id="PF13186"/>
    </source>
</evidence>
<gene>
    <name evidence="2" type="ORF">AU378_02305</name>
</gene>
<dbReference type="Gene3D" id="3.20.20.70">
    <property type="entry name" value="Aldolase class I"/>
    <property type="match status" value="1"/>
</dbReference>
<dbReference type="Proteomes" id="UP000070513">
    <property type="component" value="Unassembled WGS sequence"/>
</dbReference>
<organism evidence="2 3">
    <name type="scientific">Chryseobacterium kwangjuense</name>
    <dbReference type="NCBI Taxonomy" id="267125"/>
    <lineage>
        <taxon>Bacteria</taxon>
        <taxon>Pseudomonadati</taxon>
        <taxon>Bacteroidota</taxon>
        <taxon>Flavobacteriia</taxon>
        <taxon>Flavobacteriales</taxon>
        <taxon>Weeksellaceae</taxon>
        <taxon>Chryseobacterium group</taxon>
        <taxon>Chryseobacterium</taxon>
    </lineage>
</organism>
<evidence type="ECO:0000313" key="2">
    <source>
        <dbReference type="EMBL" id="KXH84615.1"/>
    </source>
</evidence>
<dbReference type="RefSeq" id="WP_062647582.1">
    <property type="nucleotide sequence ID" value="NZ_LPUR01000001.1"/>
</dbReference>
<dbReference type="InterPro" id="IPR013785">
    <property type="entry name" value="Aldolase_TIM"/>
</dbReference>
<dbReference type="InterPro" id="IPR058240">
    <property type="entry name" value="rSAM_sf"/>
</dbReference>
<dbReference type="EMBL" id="LPUR01000001">
    <property type="protein sequence ID" value="KXH84615.1"/>
    <property type="molecule type" value="Genomic_DNA"/>
</dbReference>
<sequence length="362" mass="42218">MNELMLLYSHCIIVKGISRSVICDLQRKNIHPVPNAFAELFEQGRYFNVPEIMHQLDGEGKEILNEYLEFIEQNELAFRCSAEELTLFPAMPEEWLFPAHISHCLLDSDGDFSYVDENFLKQLQLLCCNFIQFRFFQEVSLTELDRIMDIISFSQIKSVEIILPYKEEELFYRNIEILVKKHRKISILTVWGASVAEMYKQGCHGSGYIMQTDAKISSELHCGVVHSSLFSVNIPLYTESLAHNTCLNRKIGIDRNGNIKNCPSMKKNFGNIRTTSLQEAVDHPEFKKYWNITKDQIVKCKDCEFRHICTDCRAYTDHPYDIYSAPLKCGYNPYTCEWEDWSTNPLKEKAILHYGMQELIRK</sequence>
<dbReference type="InterPro" id="IPR023885">
    <property type="entry name" value="4Fe4S-binding_SPASM_dom"/>
</dbReference>
<evidence type="ECO:0000313" key="3">
    <source>
        <dbReference type="Proteomes" id="UP000070513"/>
    </source>
</evidence>
<name>A0A135WIB8_9FLAO</name>
<accession>A0A135WIB8</accession>
<dbReference type="AlphaFoldDB" id="A0A135WIB8"/>
<dbReference type="NCBIfam" id="TIGR04085">
    <property type="entry name" value="rSAM_more_4Fe4S"/>
    <property type="match status" value="1"/>
</dbReference>
<proteinExistence type="predicted"/>
<feature type="domain" description="4Fe4S-binding SPASM" evidence="1">
    <location>
        <begin position="247"/>
        <end position="304"/>
    </location>
</feature>
<comment type="caution">
    <text evidence="2">The sequence shown here is derived from an EMBL/GenBank/DDBJ whole genome shotgun (WGS) entry which is preliminary data.</text>
</comment>
<reference evidence="3" key="1">
    <citation type="submission" date="2015-12" db="EMBL/GenBank/DDBJ databases">
        <title>Genome sequence of a biocontrol rhizobacterium Chryseobacterium kwangjuense strain KJ1R5 isolated from pepper (Capsicum annuum L.).</title>
        <authorList>
            <person name="Jeong J.-J."/>
            <person name="Park H."/>
            <person name="Mannaa M."/>
            <person name="Sang M.K."/>
            <person name="Choi I.-G."/>
            <person name="Kim K.D."/>
        </authorList>
    </citation>
    <scope>NUCLEOTIDE SEQUENCE [LARGE SCALE GENOMIC DNA]</scope>
    <source>
        <strain evidence="3">KJ1R5</strain>
    </source>
</reference>
<dbReference type="SUPFAM" id="SSF102114">
    <property type="entry name" value="Radical SAM enzymes"/>
    <property type="match status" value="1"/>
</dbReference>